<dbReference type="CDD" id="cd06071">
    <property type="entry name" value="Beach"/>
    <property type="match status" value="1"/>
</dbReference>
<dbReference type="SUPFAM" id="SSF50978">
    <property type="entry name" value="WD40 repeat-like"/>
    <property type="match status" value="1"/>
</dbReference>
<dbReference type="PROSITE" id="PS50197">
    <property type="entry name" value="BEACH"/>
    <property type="match status" value="1"/>
</dbReference>
<feature type="region of interest" description="Disordered" evidence="3">
    <location>
        <begin position="591"/>
        <end position="627"/>
    </location>
</feature>
<dbReference type="GO" id="GO:0035014">
    <property type="term" value="F:phosphatidylinositol 3-kinase regulator activity"/>
    <property type="evidence" value="ECO:0007669"/>
    <property type="project" value="TreeGrafter"/>
</dbReference>
<dbReference type="EMBL" id="OU895877">
    <property type="protein sequence ID" value="CAG9798971.1"/>
    <property type="molecule type" value="Genomic_DNA"/>
</dbReference>
<evidence type="ECO:0000259" key="4">
    <source>
        <dbReference type="PROSITE" id="PS50197"/>
    </source>
</evidence>
<reference evidence="5" key="1">
    <citation type="submission" date="2022-01" db="EMBL/GenBank/DDBJ databases">
        <authorList>
            <person name="King R."/>
        </authorList>
    </citation>
    <scope>NUCLEOTIDE SEQUENCE</scope>
</reference>
<dbReference type="Pfam" id="PF00400">
    <property type="entry name" value="WD40"/>
    <property type="match status" value="2"/>
</dbReference>
<feature type="region of interest" description="Disordered" evidence="3">
    <location>
        <begin position="1146"/>
        <end position="1168"/>
    </location>
</feature>
<dbReference type="SMART" id="SM01026">
    <property type="entry name" value="Beach"/>
    <property type="match status" value="1"/>
</dbReference>
<proteinExistence type="predicted"/>
<dbReference type="SUPFAM" id="SSF81837">
    <property type="entry name" value="BEACH domain"/>
    <property type="match status" value="1"/>
</dbReference>
<evidence type="ECO:0000313" key="6">
    <source>
        <dbReference type="Proteomes" id="UP001153620"/>
    </source>
</evidence>
<feature type="repeat" description="WD" evidence="2">
    <location>
        <begin position="1642"/>
        <end position="1677"/>
    </location>
</feature>
<feature type="repeat" description="WD" evidence="2">
    <location>
        <begin position="1691"/>
        <end position="1721"/>
    </location>
</feature>
<dbReference type="PROSITE" id="PS50294">
    <property type="entry name" value="WD_REPEATS_REGION"/>
    <property type="match status" value="1"/>
</dbReference>
<dbReference type="InterPro" id="IPR001680">
    <property type="entry name" value="WD40_rpt"/>
</dbReference>
<dbReference type="Pfam" id="PF02138">
    <property type="entry name" value="Beach"/>
    <property type="match status" value="1"/>
</dbReference>
<dbReference type="GO" id="GO:0005776">
    <property type="term" value="C:autophagosome"/>
    <property type="evidence" value="ECO:0007669"/>
    <property type="project" value="UniProtKB-SubCell"/>
</dbReference>
<dbReference type="Gene3D" id="1.10.1540.10">
    <property type="entry name" value="BEACH domain"/>
    <property type="match status" value="1"/>
</dbReference>
<dbReference type="GO" id="GO:0035973">
    <property type="term" value="P:aggrephagy"/>
    <property type="evidence" value="ECO:0007669"/>
    <property type="project" value="TreeGrafter"/>
</dbReference>
<dbReference type="Gene3D" id="2.130.10.10">
    <property type="entry name" value="YVTN repeat-like/Quinoprotein amine dehydrogenase"/>
    <property type="match status" value="2"/>
</dbReference>
<name>A0A9N9WKG2_9DIPT</name>
<feature type="domain" description="BEACH" evidence="4">
    <location>
        <begin position="307"/>
        <end position="575"/>
    </location>
</feature>
<reference evidence="5" key="2">
    <citation type="submission" date="2022-10" db="EMBL/GenBank/DDBJ databases">
        <authorList>
            <consortium name="ENA_rothamsted_submissions"/>
            <consortium name="culmorum"/>
            <person name="King R."/>
        </authorList>
    </citation>
    <scope>NUCLEOTIDE SEQUENCE</scope>
</reference>
<dbReference type="SMART" id="SM00320">
    <property type="entry name" value="WD40"/>
    <property type="match status" value="6"/>
</dbReference>
<dbReference type="PANTHER" id="PTHR44662">
    <property type="entry name" value="WD REPEAT-CONTAINING PROTEIN 81"/>
    <property type="match status" value="1"/>
</dbReference>
<dbReference type="OrthoDB" id="29306at2759"/>
<sequence>MEYICQELSIPRKQIKETNTKNRFKCIVHKNFLKVLVKSKKIVNARTYPGAIDEWPQTKDLGSNWEQVYLVAHKKLNHKVIPLQKFKSDASDNELPLTYSQQLYQVQQTNHKILWKNANKKYSGEYQQQNESTGNNGKQFVDSALVPYEIALREVITRMYGCPIIHYKLDRIKNDSISDDITFNCHFDVEMHHINLYPLLGAVESNSHFYLIYQNVIENTLLDCVSYSPGVLEKSYNKNMFIIYQIINLQKSTHDKGLVIGEINLSDIYLTENCLLRIIPKLESNLIKYEHCESTENESFESTSIQLLSNPELSLKDYCQMWCTGQLSNFDYLTILNNYAGRKIDSPDYHHIMPWVTDFSSKNGNWRDLTKTKYRLTKGDAQLDITYQHIKNSAENSTTPHHVSDVLSEITFYVYMARKTPKSVLCRHVRPKFVAAEYPASIKRLQEWTPDECIPEFFNDPSVFKSINEDLPDLEVPVWSSCPEDFIVKHREALESQYVSENLHHWIDLTFGYKLSGKAAVKAKNVVLTLVDDHQKLCQRGVVQLFTSHHPPKQFKNPWFQKNPPRISSSELRKRLTRSTDDLSMDNYYAMESTTSNTPPTRLSSSPRRSSYLPYQSESIERSPSYHASAPRGLQSLIALPSNYNPLHQLKAVENMGNFISKTFYEKPSTKPKKIKQNSLDYPLTSSFQNYLFQNYEQESDNAFTNMMFLETYEASLKDSKMYQNFKQRKQQALNSKKHFKQLMQENKVKELKIIGCIIIELFMSRKLRPLLKQNQLFEERFEACKLLLKNDEHQIPDCVICPIKLLFGMETGDDTQITILGLPPPSAGQLLQPMLSNILIPFPDNFFKIYAAIKSLSQFESSVKMLELYSSYDCDGKNCEKFETQDKARVGIHRKIAECKVKAFSVLSEGLLEPSGFERLHVVEIFLPHIIDMFQNEETGILSAWYLFDNFATAIGIENTKKYLLTPILGLYDVHYDDRANFFNSSYDSTIRYTATSFRSKKAVKLYHHSFLLKLIVRFGLKCFLDNFISMLIEAAGGAKDSEIEFPYHIHDSSQTENQMSSKDFQAYSNDSAAEGSPTLVSPGSNDDEDDKTMASKLVQDEMFEFDNDDTQTADTDAALAKIIDQFDIKSETGSIDMKMGLSEADEAEELSEETNNNDQNRFSLGGEKLKLNPKKIDSLDPKSPTIPIPSSVYKRGISVASIGCEIGSRKSNDSFDILSKTPLDRDESVKSKIEDAIDDKIEIKSWRGRSRTRQSRSTRISEMSTESLLWLSHRLGPVLTARYVTKNLLKMLTLCYVSQENLLPSTNANLPQNIGFFSVADGQVVGDENATKVLDCLTAISALFGEHFILCQYLPHVTELIALCKKKITTTLEGGLISCIQLIKFVIPCLSDATIMEQMQDNILKNIIKPVIRLLNSTHFAMPSGFLARGVLARKLIDLFYVLTLRIGTEIAREHLCIPHLQRFFLIFDKAYGFDDPNDSNPEELREKGLEELKEVFTPSLAHAVYLPFVRQFGENTMKQTVKNLMLVLNLCHEHEVPNYATDTESIKVQETSYLTSDHVDSPHSFGTNVSIVGNRLDYQNNEQKINDQSNMIDQVAYKLQNVTSNRQLKGNWLAYWTNEIGRHEKDQSFNLKQIKLQTFSGHTNSVRGILCLDNENSFMSASKDKTVKLWSLRSEGDGSKISPCQFTYTGHRKSVHSLAFLESMRLAVSCDSGVHLWDPFVGAQINQIEGQKYTPISIVRTFPGPSSLILAGTADSTIKVIDSRIADYVLEWKLNNTPSGSVRCLTIAPSGSWIAVGLSAGQIVMLDGKTGIIQASWKASEGELLQMQAPNDVELITSSLDNSISVWNAQSGSLMYNLRSPAEPAHCLRINNDELIVGTPANRIGAYNLMQHDHPFSFTKLRSEAFSKGVLTTFSLLPLNRLLLAGNDSGNIVLLC</sequence>
<dbReference type="InterPro" id="IPR052651">
    <property type="entry name" value="WDR81"/>
</dbReference>
<accession>A0A9N9WKG2</accession>
<dbReference type="GO" id="GO:0005739">
    <property type="term" value="C:mitochondrion"/>
    <property type="evidence" value="ECO:0007669"/>
    <property type="project" value="TreeGrafter"/>
</dbReference>
<dbReference type="SUPFAM" id="SSF56112">
    <property type="entry name" value="Protein kinase-like (PK-like)"/>
    <property type="match status" value="1"/>
</dbReference>
<dbReference type="InterPro" id="IPR036322">
    <property type="entry name" value="WD40_repeat_dom_sf"/>
</dbReference>
<dbReference type="PROSITE" id="PS50082">
    <property type="entry name" value="WD_REPEATS_2"/>
    <property type="match status" value="3"/>
</dbReference>
<dbReference type="InterPro" id="IPR011009">
    <property type="entry name" value="Kinase-like_dom_sf"/>
</dbReference>
<gene>
    <name evidence="5" type="ORF">CHIRRI_LOCUS1946</name>
</gene>
<organism evidence="5 6">
    <name type="scientific">Chironomus riparius</name>
    <dbReference type="NCBI Taxonomy" id="315576"/>
    <lineage>
        <taxon>Eukaryota</taxon>
        <taxon>Metazoa</taxon>
        <taxon>Ecdysozoa</taxon>
        <taxon>Arthropoda</taxon>
        <taxon>Hexapoda</taxon>
        <taxon>Insecta</taxon>
        <taxon>Pterygota</taxon>
        <taxon>Neoptera</taxon>
        <taxon>Endopterygota</taxon>
        <taxon>Diptera</taxon>
        <taxon>Nematocera</taxon>
        <taxon>Chironomoidea</taxon>
        <taxon>Chironomidae</taxon>
        <taxon>Chironominae</taxon>
        <taxon>Chironomus</taxon>
    </lineage>
</organism>
<keyword evidence="2" id="KW-0853">WD repeat</keyword>
<evidence type="ECO:0000256" key="3">
    <source>
        <dbReference type="SAM" id="MobiDB-lite"/>
    </source>
</evidence>
<feature type="repeat" description="WD" evidence="2">
    <location>
        <begin position="1833"/>
        <end position="1860"/>
    </location>
</feature>
<protein>
    <recommendedName>
        <fullName evidence="4">BEACH domain-containing protein</fullName>
    </recommendedName>
</protein>
<dbReference type="InterPro" id="IPR036372">
    <property type="entry name" value="BEACH_dom_sf"/>
</dbReference>
<evidence type="ECO:0000256" key="2">
    <source>
        <dbReference type="PROSITE-ProRule" id="PRU00221"/>
    </source>
</evidence>
<comment type="subcellular location">
    <subcellularLocation>
        <location evidence="1">Cytoplasmic vesicle</location>
        <location evidence="1">Autophagosome</location>
    </subcellularLocation>
</comment>
<feature type="compositionally biased region" description="Low complexity" evidence="3">
    <location>
        <begin position="593"/>
        <end position="611"/>
    </location>
</feature>
<evidence type="ECO:0000313" key="5">
    <source>
        <dbReference type="EMBL" id="CAG9798971.1"/>
    </source>
</evidence>
<dbReference type="InterPro" id="IPR000409">
    <property type="entry name" value="BEACH_dom"/>
</dbReference>
<dbReference type="PANTHER" id="PTHR44662:SF1">
    <property type="entry name" value="WD REPEAT-CONTAINING PROTEIN 81"/>
    <property type="match status" value="1"/>
</dbReference>
<dbReference type="Proteomes" id="UP001153620">
    <property type="component" value="Chromosome 1"/>
</dbReference>
<feature type="region of interest" description="Disordered" evidence="3">
    <location>
        <begin position="1073"/>
        <end position="1093"/>
    </location>
</feature>
<feature type="region of interest" description="Disordered" evidence="3">
    <location>
        <begin position="554"/>
        <end position="576"/>
    </location>
</feature>
<dbReference type="InterPro" id="IPR015943">
    <property type="entry name" value="WD40/YVTN_repeat-like_dom_sf"/>
</dbReference>
<keyword evidence="6" id="KW-1185">Reference proteome</keyword>
<evidence type="ECO:0000256" key="1">
    <source>
        <dbReference type="ARBA" id="ARBA00004419"/>
    </source>
</evidence>